<accession>A0ABD2NT61</accession>
<dbReference type="Proteomes" id="UP001516400">
    <property type="component" value="Unassembled WGS sequence"/>
</dbReference>
<dbReference type="AlphaFoldDB" id="A0ABD2NT61"/>
<evidence type="ECO:0000256" key="1">
    <source>
        <dbReference type="SAM" id="Coils"/>
    </source>
</evidence>
<reference evidence="3 4" key="1">
    <citation type="journal article" date="2021" name="BMC Biol.">
        <title>Horizontally acquired antibacterial genes associated with adaptive radiation of ladybird beetles.</title>
        <authorList>
            <person name="Li H.S."/>
            <person name="Tang X.F."/>
            <person name="Huang Y.H."/>
            <person name="Xu Z.Y."/>
            <person name="Chen M.L."/>
            <person name="Du X.Y."/>
            <person name="Qiu B.Y."/>
            <person name="Chen P.T."/>
            <person name="Zhang W."/>
            <person name="Slipinski A."/>
            <person name="Escalona H.E."/>
            <person name="Waterhouse R.M."/>
            <person name="Zwick A."/>
            <person name="Pang H."/>
        </authorList>
    </citation>
    <scope>NUCLEOTIDE SEQUENCE [LARGE SCALE GENOMIC DNA]</scope>
    <source>
        <strain evidence="3">SYSU2018</strain>
    </source>
</reference>
<keyword evidence="1" id="KW-0175">Coiled coil</keyword>
<gene>
    <name evidence="3" type="ORF">HHI36_005120</name>
</gene>
<evidence type="ECO:0000313" key="4">
    <source>
        <dbReference type="Proteomes" id="UP001516400"/>
    </source>
</evidence>
<protein>
    <submittedName>
        <fullName evidence="3">Uncharacterized protein</fullName>
    </submittedName>
</protein>
<feature type="region of interest" description="Disordered" evidence="2">
    <location>
        <begin position="113"/>
        <end position="147"/>
    </location>
</feature>
<organism evidence="3 4">
    <name type="scientific">Cryptolaemus montrouzieri</name>
    <dbReference type="NCBI Taxonomy" id="559131"/>
    <lineage>
        <taxon>Eukaryota</taxon>
        <taxon>Metazoa</taxon>
        <taxon>Ecdysozoa</taxon>
        <taxon>Arthropoda</taxon>
        <taxon>Hexapoda</taxon>
        <taxon>Insecta</taxon>
        <taxon>Pterygota</taxon>
        <taxon>Neoptera</taxon>
        <taxon>Endopterygota</taxon>
        <taxon>Coleoptera</taxon>
        <taxon>Polyphaga</taxon>
        <taxon>Cucujiformia</taxon>
        <taxon>Coccinelloidea</taxon>
        <taxon>Coccinellidae</taxon>
        <taxon>Scymninae</taxon>
        <taxon>Scymnini</taxon>
        <taxon>Cryptolaemus</taxon>
    </lineage>
</organism>
<feature type="coiled-coil region" evidence="1">
    <location>
        <begin position="32"/>
        <end position="83"/>
    </location>
</feature>
<evidence type="ECO:0000313" key="3">
    <source>
        <dbReference type="EMBL" id="KAL3281917.1"/>
    </source>
</evidence>
<keyword evidence="4" id="KW-1185">Reference proteome</keyword>
<proteinExistence type="predicted"/>
<dbReference type="EMBL" id="JABFTP020000144">
    <property type="protein sequence ID" value="KAL3281917.1"/>
    <property type="molecule type" value="Genomic_DNA"/>
</dbReference>
<evidence type="ECO:0000256" key="2">
    <source>
        <dbReference type="SAM" id="MobiDB-lite"/>
    </source>
</evidence>
<sequence length="147" mass="17558">MELDGDQEPADRKINALTEILETENETMNRRYEESVTKKLEMELKIESIENERYSPYNMLEIALVTEEEYEELKKEHLQVKSKIENPKVQNYSIRQKLKTKLETKIRQKSQNITMELETNESHSKKYRKAVKTEEKPERDEYSRGGD</sequence>
<comment type="caution">
    <text evidence="3">The sequence shown here is derived from an EMBL/GenBank/DDBJ whole genome shotgun (WGS) entry which is preliminary data.</text>
</comment>
<name>A0ABD2NT61_9CUCU</name>
<feature type="compositionally biased region" description="Basic and acidic residues" evidence="2">
    <location>
        <begin position="131"/>
        <end position="147"/>
    </location>
</feature>